<dbReference type="PANTHER" id="PTHR10655:SF17">
    <property type="entry name" value="LYSOPHOSPHOLIPASE-LIKE PROTEIN 1"/>
    <property type="match status" value="1"/>
</dbReference>
<keyword evidence="5" id="KW-1185">Reference proteome</keyword>
<dbReference type="Pfam" id="PF02230">
    <property type="entry name" value="Abhydrolase_2"/>
    <property type="match status" value="1"/>
</dbReference>
<reference evidence="4" key="2">
    <citation type="submission" date="2020-09" db="EMBL/GenBank/DDBJ databases">
        <authorList>
            <person name="Sun Q."/>
            <person name="Kim S."/>
        </authorList>
    </citation>
    <scope>NUCLEOTIDE SEQUENCE</scope>
    <source>
        <strain evidence="4">KCTC 12711</strain>
    </source>
</reference>
<dbReference type="Proteomes" id="UP000614811">
    <property type="component" value="Unassembled WGS sequence"/>
</dbReference>
<evidence type="ECO:0000256" key="1">
    <source>
        <dbReference type="ARBA" id="ARBA00006499"/>
    </source>
</evidence>
<feature type="domain" description="Phospholipase/carboxylesterase/thioesterase" evidence="3">
    <location>
        <begin position="8"/>
        <end position="218"/>
    </location>
</feature>
<dbReference type="RefSeq" id="WP_189399623.1">
    <property type="nucleotide sequence ID" value="NZ_BMXA01000002.1"/>
</dbReference>
<dbReference type="AlphaFoldDB" id="A0A918VM41"/>
<organism evidence="4 5">
    <name type="scientific">Arenicella chitinivorans</name>
    <dbReference type="NCBI Taxonomy" id="1329800"/>
    <lineage>
        <taxon>Bacteria</taxon>
        <taxon>Pseudomonadati</taxon>
        <taxon>Pseudomonadota</taxon>
        <taxon>Gammaproteobacteria</taxon>
        <taxon>Arenicellales</taxon>
        <taxon>Arenicellaceae</taxon>
        <taxon>Arenicella</taxon>
    </lineage>
</organism>
<dbReference type="GO" id="GO:0016787">
    <property type="term" value="F:hydrolase activity"/>
    <property type="evidence" value="ECO:0007669"/>
    <property type="project" value="UniProtKB-KW"/>
</dbReference>
<proteinExistence type="inferred from homology"/>
<dbReference type="InterPro" id="IPR050565">
    <property type="entry name" value="LYPA1-2/EST-like"/>
</dbReference>
<gene>
    <name evidence="4" type="ORF">GCM10008090_15890</name>
</gene>
<reference evidence="4" key="1">
    <citation type="journal article" date="2014" name="Int. J. Syst. Evol. Microbiol.">
        <title>Complete genome sequence of Corynebacterium casei LMG S-19264T (=DSM 44701T), isolated from a smear-ripened cheese.</title>
        <authorList>
            <consortium name="US DOE Joint Genome Institute (JGI-PGF)"/>
            <person name="Walter F."/>
            <person name="Albersmeier A."/>
            <person name="Kalinowski J."/>
            <person name="Ruckert C."/>
        </authorList>
    </citation>
    <scope>NUCLEOTIDE SEQUENCE</scope>
    <source>
        <strain evidence="4">KCTC 12711</strain>
    </source>
</reference>
<dbReference type="SUPFAM" id="SSF53474">
    <property type="entry name" value="alpha/beta-Hydrolases"/>
    <property type="match status" value="1"/>
</dbReference>
<evidence type="ECO:0000313" key="5">
    <source>
        <dbReference type="Proteomes" id="UP000614811"/>
    </source>
</evidence>
<evidence type="ECO:0000256" key="2">
    <source>
        <dbReference type="ARBA" id="ARBA00022801"/>
    </source>
</evidence>
<dbReference type="InterPro" id="IPR029058">
    <property type="entry name" value="AB_hydrolase_fold"/>
</dbReference>
<dbReference type="InterPro" id="IPR003140">
    <property type="entry name" value="PLipase/COase/thioEstase"/>
</dbReference>
<comment type="similarity">
    <text evidence="1">Belongs to the AB hydrolase superfamily. AB hydrolase 2 family.</text>
</comment>
<name>A0A918VM41_9GAMM</name>
<dbReference type="Gene3D" id="3.40.50.1820">
    <property type="entry name" value="alpha/beta hydrolase"/>
    <property type="match status" value="1"/>
</dbReference>
<evidence type="ECO:0000259" key="3">
    <source>
        <dbReference type="Pfam" id="PF02230"/>
    </source>
</evidence>
<protein>
    <submittedName>
        <fullName evidence="4">Phospholipase/carboxylesterase</fullName>
    </submittedName>
</protein>
<evidence type="ECO:0000313" key="4">
    <source>
        <dbReference type="EMBL" id="GHA07007.1"/>
    </source>
</evidence>
<accession>A0A918VM41</accession>
<sequence length="224" mass="24117">MSNESNTIEIQHGNGNVKHAVIWLHGLGATADDFPPVVPELGLTDQPAIRFVFPQAPVRPITINGGMPMPGWYDIKGMDIKDKQDAVGMAESQATLDGLIQAQIDAGVPSENIIVAGFSQGGAVAYFTAIRSQYRLGGILALSTYLPFMEQSEAEQSGENLNTPIFASHGTSDPVVPLALGAGSVTHLQALGYQVEWHEYPMEHNVILPQIRAIGAWINRVFSD</sequence>
<comment type="caution">
    <text evidence="4">The sequence shown here is derived from an EMBL/GenBank/DDBJ whole genome shotgun (WGS) entry which is preliminary data.</text>
</comment>
<keyword evidence="2" id="KW-0378">Hydrolase</keyword>
<dbReference type="PANTHER" id="PTHR10655">
    <property type="entry name" value="LYSOPHOSPHOLIPASE-RELATED"/>
    <property type="match status" value="1"/>
</dbReference>
<dbReference type="EMBL" id="BMXA01000002">
    <property type="protein sequence ID" value="GHA07007.1"/>
    <property type="molecule type" value="Genomic_DNA"/>
</dbReference>